<protein>
    <submittedName>
        <fullName evidence="2">Uncharacterized protein</fullName>
    </submittedName>
</protein>
<comment type="caution">
    <text evidence="2">The sequence shown here is derived from an EMBL/GenBank/DDBJ whole genome shotgun (WGS) entry which is preliminary data.</text>
</comment>
<dbReference type="Proteomes" id="UP000703893">
    <property type="component" value="Unassembled WGS sequence"/>
</dbReference>
<feature type="region of interest" description="Disordered" evidence="1">
    <location>
        <begin position="1"/>
        <end position="24"/>
    </location>
</feature>
<proteinExistence type="predicted"/>
<evidence type="ECO:0000313" key="2">
    <source>
        <dbReference type="EMBL" id="MBM3273945.1"/>
    </source>
</evidence>
<organism evidence="2 3">
    <name type="scientific">Candidatus Tanganyikabacteria bacterium</name>
    <dbReference type="NCBI Taxonomy" id="2961651"/>
    <lineage>
        <taxon>Bacteria</taxon>
        <taxon>Bacillati</taxon>
        <taxon>Candidatus Sericytochromatia</taxon>
        <taxon>Candidatus Tanganyikabacteria</taxon>
    </lineage>
</organism>
<reference evidence="2 3" key="1">
    <citation type="submission" date="2019-03" db="EMBL/GenBank/DDBJ databases">
        <title>Lake Tanganyika Metagenome-Assembled Genomes (MAGs).</title>
        <authorList>
            <person name="Tran P."/>
        </authorList>
    </citation>
    <scope>NUCLEOTIDE SEQUENCE [LARGE SCALE GENOMIC DNA]</scope>
    <source>
        <strain evidence="2">K_DeepCast_65m_m2_236</strain>
    </source>
</reference>
<gene>
    <name evidence="2" type="ORF">FJZ00_02240</name>
</gene>
<sequence>MAHRVTSDKQQATPAKPKLYNPSLPAGGHRLGELGLPNLAAFSPERTYTPNSDAYDAGVGGKPVTVGEYMRLQREARVNAIGNVLHGIVELAPPVLIGEMLMIKAKHGIEAHERIYDLPWDPQGRWMTRAEKIRAQEAAEASAEIRNLPLPRAARATGTAIVDGATTAGRAVGTAWNAVGDYASSATLEAIHASRETGKGFMRGILASIATTGQGMVNWAREHKSAFQ</sequence>
<dbReference type="EMBL" id="VGJX01000083">
    <property type="protein sequence ID" value="MBM3273945.1"/>
    <property type="molecule type" value="Genomic_DNA"/>
</dbReference>
<evidence type="ECO:0000256" key="1">
    <source>
        <dbReference type="SAM" id="MobiDB-lite"/>
    </source>
</evidence>
<name>A0A937X4C9_9BACT</name>
<dbReference type="AlphaFoldDB" id="A0A937X4C9"/>
<accession>A0A937X4C9</accession>
<evidence type="ECO:0000313" key="3">
    <source>
        <dbReference type="Proteomes" id="UP000703893"/>
    </source>
</evidence>